<protein>
    <submittedName>
        <fullName evidence="1">Uncharacterized protein</fullName>
    </submittedName>
</protein>
<feature type="non-terminal residue" evidence="1">
    <location>
        <position position="83"/>
    </location>
</feature>
<dbReference type="AlphaFoldDB" id="A0ABD0RWQ8"/>
<name>A0ABD0RWQ8_CIRMR</name>
<reference evidence="1 2" key="1">
    <citation type="submission" date="2024-05" db="EMBL/GenBank/DDBJ databases">
        <title>Genome sequencing and assembly of Indian major carp, Cirrhinus mrigala (Hamilton, 1822).</title>
        <authorList>
            <person name="Mohindra V."/>
            <person name="Chowdhury L.M."/>
            <person name="Lal K."/>
            <person name="Jena J.K."/>
        </authorList>
    </citation>
    <scope>NUCLEOTIDE SEQUENCE [LARGE SCALE GENOMIC DNA]</scope>
    <source>
        <strain evidence="1">CM1030</strain>
        <tissue evidence="1">Blood</tissue>
    </source>
</reference>
<organism evidence="1 2">
    <name type="scientific">Cirrhinus mrigala</name>
    <name type="common">Mrigala</name>
    <dbReference type="NCBI Taxonomy" id="683832"/>
    <lineage>
        <taxon>Eukaryota</taxon>
        <taxon>Metazoa</taxon>
        <taxon>Chordata</taxon>
        <taxon>Craniata</taxon>
        <taxon>Vertebrata</taxon>
        <taxon>Euteleostomi</taxon>
        <taxon>Actinopterygii</taxon>
        <taxon>Neopterygii</taxon>
        <taxon>Teleostei</taxon>
        <taxon>Ostariophysi</taxon>
        <taxon>Cypriniformes</taxon>
        <taxon>Cyprinidae</taxon>
        <taxon>Labeoninae</taxon>
        <taxon>Labeonini</taxon>
        <taxon>Cirrhinus</taxon>
    </lineage>
</organism>
<evidence type="ECO:0000313" key="2">
    <source>
        <dbReference type="Proteomes" id="UP001529510"/>
    </source>
</evidence>
<accession>A0ABD0RWQ8</accession>
<keyword evidence="2" id="KW-1185">Reference proteome</keyword>
<gene>
    <name evidence="1" type="ORF">M9458_001013</name>
</gene>
<evidence type="ECO:0000313" key="1">
    <source>
        <dbReference type="EMBL" id="KAL0202995.1"/>
    </source>
</evidence>
<proteinExistence type="predicted"/>
<dbReference type="Proteomes" id="UP001529510">
    <property type="component" value="Unassembled WGS sequence"/>
</dbReference>
<comment type="caution">
    <text evidence="1">The sequence shown here is derived from an EMBL/GenBank/DDBJ whole genome shotgun (WGS) entry which is preliminary data.</text>
</comment>
<dbReference type="EMBL" id="JAMKFB020000001">
    <property type="protein sequence ID" value="KAL0202995.1"/>
    <property type="molecule type" value="Genomic_DNA"/>
</dbReference>
<sequence length="83" mass="9148">MYPASFFFKIPSTAYVVLTSVNILIGINGSVSTFVLELFGSNEIGGINDILKNVFLIFPHFCLGRGLIDMVKNQAMADALERF</sequence>